<gene>
    <name evidence="2" type="ORF">P7K49_024738</name>
</gene>
<feature type="region of interest" description="Disordered" evidence="1">
    <location>
        <begin position="1"/>
        <end position="64"/>
    </location>
</feature>
<comment type="caution">
    <text evidence="2">The sequence shown here is derived from an EMBL/GenBank/DDBJ whole genome shotgun (WGS) entry which is preliminary data.</text>
</comment>
<feature type="region of interest" description="Disordered" evidence="1">
    <location>
        <begin position="156"/>
        <end position="180"/>
    </location>
</feature>
<accession>A0ABQ9UQC6</accession>
<proteinExistence type="predicted"/>
<keyword evidence="3" id="KW-1185">Reference proteome</keyword>
<dbReference type="EMBL" id="JASSZA010000011">
    <property type="protein sequence ID" value="KAK2099287.1"/>
    <property type="molecule type" value="Genomic_DNA"/>
</dbReference>
<evidence type="ECO:0000256" key="1">
    <source>
        <dbReference type="SAM" id="MobiDB-lite"/>
    </source>
</evidence>
<reference evidence="2 3" key="1">
    <citation type="submission" date="2023-05" db="EMBL/GenBank/DDBJ databases">
        <title>B98-5 Cell Line De Novo Hybrid Assembly: An Optical Mapping Approach.</title>
        <authorList>
            <person name="Kananen K."/>
            <person name="Auerbach J.A."/>
            <person name="Kautto E."/>
            <person name="Blachly J.S."/>
        </authorList>
    </citation>
    <scope>NUCLEOTIDE SEQUENCE [LARGE SCALE GENOMIC DNA]</scope>
    <source>
        <strain evidence="2">B95-8</strain>
        <tissue evidence="2">Cell line</tissue>
    </source>
</reference>
<dbReference type="Proteomes" id="UP001266305">
    <property type="component" value="Unassembled WGS sequence"/>
</dbReference>
<protein>
    <submittedName>
        <fullName evidence="2">Uncharacterized protein</fullName>
    </submittedName>
</protein>
<name>A0ABQ9UQC6_SAGOE</name>
<evidence type="ECO:0000313" key="3">
    <source>
        <dbReference type="Proteomes" id="UP001266305"/>
    </source>
</evidence>
<sequence length="207" mass="22122">MNAKLPGRVGRGGGLGPYQAPRKVGQIRMKHGDGPPPLTLQDSTPVSPREAGAPESRYPGSSRGDQAFQALRGEFSGLPASPADDTGFLCCWSSGSIDTRRPWKAPPRRLFSVEAHMVGAQRQLRSFSGYQHGTEMSTGGAFQTPAPALEVDTCSQGLRRKAETRSTGSGAPGTRHPDHWALRCPPAWHESLSHPPCTEPECQPGTS</sequence>
<evidence type="ECO:0000313" key="2">
    <source>
        <dbReference type="EMBL" id="KAK2099287.1"/>
    </source>
</evidence>
<organism evidence="2 3">
    <name type="scientific">Saguinus oedipus</name>
    <name type="common">Cotton-top tamarin</name>
    <name type="synonym">Oedipomidas oedipus</name>
    <dbReference type="NCBI Taxonomy" id="9490"/>
    <lineage>
        <taxon>Eukaryota</taxon>
        <taxon>Metazoa</taxon>
        <taxon>Chordata</taxon>
        <taxon>Craniata</taxon>
        <taxon>Vertebrata</taxon>
        <taxon>Euteleostomi</taxon>
        <taxon>Mammalia</taxon>
        <taxon>Eutheria</taxon>
        <taxon>Euarchontoglires</taxon>
        <taxon>Primates</taxon>
        <taxon>Haplorrhini</taxon>
        <taxon>Platyrrhini</taxon>
        <taxon>Cebidae</taxon>
        <taxon>Callitrichinae</taxon>
        <taxon>Saguinus</taxon>
    </lineage>
</organism>